<dbReference type="GO" id="GO:0047355">
    <property type="term" value="F:CDP-glycerol glycerophosphotransferase activity"/>
    <property type="evidence" value="ECO:0007669"/>
    <property type="project" value="InterPro"/>
</dbReference>
<dbReference type="AlphaFoldDB" id="X0YGS4"/>
<name>X0YGS4_9ZZZZ</name>
<dbReference type="InterPro" id="IPR051612">
    <property type="entry name" value="Teichoic_Acid_Biosynth"/>
</dbReference>
<dbReference type="PANTHER" id="PTHR37316:SF3">
    <property type="entry name" value="TEICHOIC ACID GLYCEROL-PHOSPHATE TRANSFERASE"/>
    <property type="match status" value="1"/>
</dbReference>
<dbReference type="InterPro" id="IPR007554">
    <property type="entry name" value="Glycerophosphate_synth"/>
</dbReference>
<protein>
    <recommendedName>
        <fullName evidence="2">CDP-glycerol--glycerophosphate glycerophosphotransferase</fullName>
    </recommendedName>
</protein>
<evidence type="ECO:0008006" key="2">
    <source>
        <dbReference type="Google" id="ProtNLM"/>
    </source>
</evidence>
<dbReference type="InterPro" id="IPR043148">
    <property type="entry name" value="TagF_C"/>
</dbReference>
<evidence type="ECO:0000313" key="1">
    <source>
        <dbReference type="EMBL" id="GAG55095.1"/>
    </source>
</evidence>
<sequence>VIYSESGQDWHYFEALINSLNLNLQKKVTYVTSDSADSGLDRDHPLFKAICIPEGFFLTLYFNMQKADVVVLTMMDLDNLQLKKSINPVHYIYLFHSLGSTHMVDHANSYDAYDSLFCVGPHHVAELRKRESMQGFEARNLFEYGHPRLENLLSRAQAYQQGALQEEPVNATNPVVLIAPTWGDQSIFNTCGEELIGLLLDAGYHVIARPHYQTLQMTPEVVESLKASYGGHENFEYQDRMGESDSLFRSDILISDWSAMAIEYALGLEKPVLFVDLPRRIRNPDWQALGIEPQEASFRELAGEIVSPQGLDKAPAKIAALLERRPDFRQTMRELRSQMVFNISSSIELGAREIARLADEKALERQAREKSRA</sequence>
<proteinExistence type="predicted"/>
<dbReference type="Pfam" id="PF04464">
    <property type="entry name" value="Glyphos_transf"/>
    <property type="match status" value="1"/>
</dbReference>
<reference evidence="1" key="1">
    <citation type="journal article" date="2014" name="Front. Microbiol.">
        <title>High frequency of phylogenetically diverse reductive dehalogenase-homologous genes in deep subseafloor sedimentary metagenomes.</title>
        <authorList>
            <person name="Kawai M."/>
            <person name="Futagami T."/>
            <person name="Toyoda A."/>
            <person name="Takaki Y."/>
            <person name="Nishi S."/>
            <person name="Hori S."/>
            <person name="Arai W."/>
            <person name="Tsubouchi T."/>
            <person name="Morono Y."/>
            <person name="Uchiyama I."/>
            <person name="Ito T."/>
            <person name="Fujiyama A."/>
            <person name="Inagaki F."/>
            <person name="Takami H."/>
        </authorList>
    </citation>
    <scope>NUCLEOTIDE SEQUENCE</scope>
    <source>
        <strain evidence="1">Expedition CK06-06</strain>
    </source>
</reference>
<dbReference type="Gene3D" id="3.40.50.12580">
    <property type="match status" value="1"/>
</dbReference>
<dbReference type="PANTHER" id="PTHR37316">
    <property type="entry name" value="TEICHOIC ACID GLYCEROL-PHOSPHATE PRIMASE"/>
    <property type="match status" value="1"/>
</dbReference>
<dbReference type="SUPFAM" id="SSF53756">
    <property type="entry name" value="UDP-Glycosyltransferase/glycogen phosphorylase"/>
    <property type="match status" value="1"/>
</dbReference>
<dbReference type="EMBL" id="BART01008553">
    <property type="protein sequence ID" value="GAG55095.1"/>
    <property type="molecule type" value="Genomic_DNA"/>
</dbReference>
<dbReference type="GO" id="GO:0016020">
    <property type="term" value="C:membrane"/>
    <property type="evidence" value="ECO:0007669"/>
    <property type="project" value="InterPro"/>
</dbReference>
<feature type="non-terminal residue" evidence="1">
    <location>
        <position position="1"/>
    </location>
</feature>
<gene>
    <name evidence="1" type="ORF">S01H4_19214</name>
</gene>
<accession>X0YGS4</accession>
<comment type="caution">
    <text evidence="1">The sequence shown here is derived from an EMBL/GenBank/DDBJ whole genome shotgun (WGS) entry which is preliminary data.</text>
</comment>
<organism evidence="1">
    <name type="scientific">marine sediment metagenome</name>
    <dbReference type="NCBI Taxonomy" id="412755"/>
    <lineage>
        <taxon>unclassified sequences</taxon>
        <taxon>metagenomes</taxon>
        <taxon>ecological metagenomes</taxon>
    </lineage>
</organism>